<keyword evidence="2" id="KW-1185">Reference proteome</keyword>
<dbReference type="EMBL" id="AP024238">
    <property type="protein sequence ID" value="BCO27952.1"/>
    <property type="molecule type" value="Genomic_DNA"/>
</dbReference>
<proteinExistence type="predicted"/>
<dbReference type="Proteomes" id="UP000824366">
    <property type="component" value="Chromosome"/>
</dbReference>
<name>A0ABN6D7F9_9BURK</name>
<organism evidence="1 2">
    <name type="scientific">Rhodoferax lithotrophicus</name>
    <dbReference type="NCBI Taxonomy" id="2798804"/>
    <lineage>
        <taxon>Bacteria</taxon>
        <taxon>Pseudomonadati</taxon>
        <taxon>Pseudomonadota</taxon>
        <taxon>Betaproteobacteria</taxon>
        <taxon>Burkholderiales</taxon>
        <taxon>Comamonadaceae</taxon>
        <taxon>Rhodoferax</taxon>
    </lineage>
</organism>
<sequence length="479" mass="52470">MRLNECKITCMHIASAPVLPASASTWLPPDDALRSELHNEVHARPSARIRLPALIVYVAVLNEGVSRQAECEHLRQLPGQADLTLERMQGNFVRLRLDGLTVKWERHTEFTRYSIIQPLPEYAGLGASEPDLLGCLALPQYWFAQIPGRTVAAIQLAMVNAPLDEATTLMAQAVAWLGGRTVVASLMGSNPSQLAGPLAEPPNRHGYGHPMGHSWALTQFRLQADGFERMLVIAPEGTSQTRAGRIAARLLELETYRLMALRGLPVAKALGPMLAQSEAALVRITAQLENKSASDQELLDTLVALAAGVERATAENNYRFAATQAYHTLVRQRIAELREKAIPGTQTIGEFMQRRLSPAMATVAATGQRLASLSERVARTSDLLRTRVDIATEMQNQQLLEKLTHGQETQLRLQSTVEGLSIAAISYYVISLLLYGGKALKALGVPMNPEMAAGALVPVVLWAVWRTTQRIHARLHTAH</sequence>
<gene>
    <name evidence="1" type="ORF">MIZ03_2845</name>
</gene>
<protein>
    <recommendedName>
        <fullName evidence="3">Membrane-anchored protein</fullName>
    </recommendedName>
</protein>
<evidence type="ECO:0008006" key="3">
    <source>
        <dbReference type="Google" id="ProtNLM"/>
    </source>
</evidence>
<dbReference type="InterPro" id="IPR021830">
    <property type="entry name" value="DUF3422"/>
</dbReference>
<evidence type="ECO:0000313" key="2">
    <source>
        <dbReference type="Proteomes" id="UP000824366"/>
    </source>
</evidence>
<accession>A0ABN6D7F9</accession>
<reference evidence="1 2" key="1">
    <citation type="journal article" date="2021" name="Microbiol. Spectr.">
        <title>A Single Bacterium Capable of Oxidation and Reduction of Iron at Circumneutral pH.</title>
        <authorList>
            <person name="Kato S."/>
            <person name="Ohkuma M."/>
        </authorList>
    </citation>
    <scope>NUCLEOTIDE SEQUENCE [LARGE SCALE GENOMIC DNA]</scope>
    <source>
        <strain evidence="1 2">MIZ03</strain>
    </source>
</reference>
<evidence type="ECO:0000313" key="1">
    <source>
        <dbReference type="EMBL" id="BCO27952.1"/>
    </source>
</evidence>
<dbReference type="Pfam" id="PF11902">
    <property type="entry name" value="DUF3422"/>
    <property type="match status" value="1"/>
</dbReference>